<dbReference type="EMBL" id="JBJHQE010000003">
    <property type="protein sequence ID" value="MFK9079607.1"/>
    <property type="molecule type" value="Genomic_DNA"/>
</dbReference>
<gene>
    <name evidence="1" type="ORF">ACJEBM_02810</name>
</gene>
<comment type="caution">
    <text evidence="1">The sequence shown here is derived from an EMBL/GenBank/DDBJ whole genome shotgun (WGS) entry which is preliminary data.</text>
</comment>
<accession>A0ACC7MP19</accession>
<name>A0ACC7MP19_9PSED</name>
<evidence type="ECO:0000313" key="2">
    <source>
        <dbReference type="Proteomes" id="UP001622950"/>
    </source>
</evidence>
<sequence length="79" mass="8198">MARNTSSSPVENDNATDTSVAMSPAGGAVTDNSIMIYPLRSYLDGKEIRRRGGAGYLSPKHDATSLIAAGLATDTDPKA</sequence>
<proteinExistence type="predicted"/>
<reference evidence="1" key="1">
    <citation type="submission" date="2024-11" db="EMBL/GenBank/DDBJ databases">
        <authorList>
            <person name="Lucas J.A."/>
        </authorList>
    </citation>
    <scope>NUCLEOTIDE SEQUENCE</scope>
    <source>
        <strain evidence="1">Z 8.8</strain>
    </source>
</reference>
<keyword evidence="2" id="KW-1185">Reference proteome</keyword>
<organism evidence="1 2">
    <name type="scientific">Pseudomonas neuropathica</name>
    <dbReference type="NCBI Taxonomy" id="2730425"/>
    <lineage>
        <taxon>Bacteria</taxon>
        <taxon>Pseudomonadati</taxon>
        <taxon>Pseudomonadota</taxon>
        <taxon>Gammaproteobacteria</taxon>
        <taxon>Pseudomonadales</taxon>
        <taxon>Pseudomonadaceae</taxon>
        <taxon>Pseudomonas</taxon>
    </lineage>
</organism>
<protein>
    <submittedName>
        <fullName evidence="1">Uncharacterized protein</fullName>
    </submittedName>
</protein>
<dbReference type="Proteomes" id="UP001622950">
    <property type="component" value="Unassembled WGS sequence"/>
</dbReference>
<evidence type="ECO:0000313" key="1">
    <source>
        <dbReference type="EMBL" id="MFK9079607.1"/>
    </source>
</evidence>